<gene>
    <name evidence="8" type="ORF">H6P80_05550</name>
</gene>
<keyword evidence="9" id="KW-1185">Reference proteome</keyword>
<dbReference type="GO" id="GO:0003700">
    <property type="term" value="F:DNA-binding transcription factor activity"/>
    <property type="evidence" value="ECO:0007669"/>
    <property type="project" value="TreeGrafter"/>
</dbReference>
<dbReference type="InterPro" id="IPR004111">
    <property type="entry name" value="Repressor_TetR_C"/>
</dbReference>
<dbReference type="SUPFAM" id="SSF48498">
    <property type="entry name" value="Tetracyclin repressor-like, C-terminal domain"/>
    <property type="match status" value="1"/>
</dbReference>
<organism evidence="8 9">
    <name type="scientific">Parasphingopyxis marina</name>
    <dbReference type="NCBI Taxonomy" id="2761622"/>
    <lineage>
        <taxon>Bacteria</taxon>
        <taxon>Pseudomonadati</taxon>
        <taxon>Pseudomonadota</taxon>
        <taxon>Alphaproteobacteria</taxon>
        <taxon>Sphingomonadales</taxon>
        <taxon>Sphingomonadaceae</taxon>
        <taxon>Parasphingopyxis</taxon>
    </lineage>
</organism>
<dbReference type="SUPFAM" id="SSF46689">
    <property type="entry name" value="Homeodomain-like"/>
    <property type="match status" value="1"/>
</dbReference>
<feature type="DNA-binding region" description="H-T-H motif" evidence="6">
    <location>
        <begin position="25"/>
        <end position="44"/>
    </location>
</feature>
<evidence type="ECO:0000256" key="4">
    <source>
        <dbReference type="ARBA" id="ARBA00023125"/>
    </source>
</evidence>
<dbReference type="InterPro" id="IPR003012">
    <property type="entry name" value="Tet_transcr_reg_TetR"/>
</dbReference>
<dbReference type="PROSITE" id="PS50977">
    <property type="entry name" value="HTH_TETR_2"/>
    <property type="match status" value="1"/>
</dbReference>
<protein>
    <submittedName>
        <fullName evidence="8">TetR family transcriptional regulator</fullName>
    </submittedName>
</protein>
<dbReference type="GO" id="GO:0045892">
    <property type="term" value="P:negative regulation of DNA-templated transcription"/>
    <property type="evidence" value="ECO:0007669"/>
    <property type="project" value="InterPro"/>
</dbReference>
<dbReference type="PANTHER" id="PTHR30055">
    <property type="entry name" value="HTH-TYPE TRANSCRIPTIONAL REGULATOR RUTR"/>
    <property type="match status" value="1"/>
</dbReference>
<comment type="caution">
    <text evidence="8">The sequence shown here is derived from an EMBL/GenBank/DDBJ whole genome shotgun (WGS) entry which is preliminary data.</text>
</comment>
<keyword evidence="3" id="KW-0805">Transcription regulation</keyword>
<evidence type="ECO:0000256" key="3">
    <source>
        <dbReference type="ARBA" id="ARBA00023015"/>
    </source>
</evidence>
<comment type="function">
    <text evidence="1">TetR is the repressor of the tetracycline resistance element; its N-terminal region forms a helix-turn-helix structure and binds DNA. Binding of tetracycline to TetR reduces the repressor affinity for the tetracycline resistance gene (tetA) promoter operator sites.</text>
</comment>
<accession>A0A842I002</accession>
<evidence type="ECO:0000256" key="2">
    <source>
        <dbReference type="ARBA" id="ARBA00022491"/>
    </source>
</evidence>
<dbReference type="GO" id="GO:0000976">
    <property type="term" value="F:transcription cis-regulatory region binding"/>
    <property type="evidence" value="ECO:0007669"/>
    <property type="project" value="TreeGrafter"/>
</dbReference>
<evidence type="ECO:0000256" key="5">
    <source>
        <dbReference type="ARBA" id="ARBA00023163"/>
    </source>
</evidence>
<dbReference type="GO" id="GO:0046677">
    <property type="term" value="P:response to antibiotic"/>
    <property type="evidence" value="ECO:0007669"/>
    <property type="project" value="InterPro"/>
</dbReference>
<evidence type="ECO:0000259" key="7">
    <source>
        <dbReference type="PROSITE" id="PS50977"/>
    </source>
</evidence>
<dbReference type="Gene3D" id="1.10.357.10">
    <property type="entry name" value="Tetracycline Repressor, domain 2"/>
    <property type="match status" value="1"/>
</dbReference>
<reference evidence="8 9" key="1">
    <citation type="submission" date="2020-08" db="EMBL/GenBank/DDBJ databases">
        <title>Draft genome sequence of Parasphingopyxis sp. GrpM-11.</title>
        <authorList>
            <person name="Oh J."/>
            <person name="Roh D.-H."/>
        </authorList>
    </citation>
    <scope>NUCLEOTIDE SEQUENCE [LARGE SCALE GENOMIC DNA]</scope>
    <source>
        <strain evidence="8 9">GrpM-11</strain>
    </source>
</reference>
<dbReference type="PANTHER" id="PTHR30055:SF151">
    <property type="entry name" value="TRANSCRIPTIONAL REGULATORY PROTEIN"/>
    <property type="match status" value="1"/>
</dbReference>
<proteinExistence type="predicted"/>
<feature type="domain" description="HTH tetR-type" evidence="7">
    <location>
        <begin position="2"/>
        <end position="62"/>
    </location>
</feature>
<dbReference type="PRINTS" id="PR00400">
    <property type="entry name" value="TETREPRESSOR"/>
</dbReference>
<dbReference type="Pfam" id="PF00440">
    <property type="entry name" value="TetR_N"/>
    <property type="match status" value="1"/>
</dbReference>
<dbReference type="PROSITE" id="PS01081">
    <property type="entry name" value="HTH_TETR_1"/>
    <property type="match status" value="1"/>
</dbReference>
<dbReference type="EMBL" id="JACJVJ010000001">
    <property type="protein sequence ID" value="MBC2777084.1"/>
    <property type="molecule type" value="Genomic_DNA"/>
</dbReference>
<name>A0A842I002_9SPHN</name>
<dbReference type="AlphaFoldDB" id="A0A842I002"/>
<keyword evidence="4 6" id="KW-0238">DNA-binding</keyword>
<evidence type="ECO:0000313" key="9">
    <source>
        <dbReference type="Proteomes" id="UP000564378"/>
    </source>
</evidence>
<evidence type="ECO:0000256" key="6">
    <source>
        <dbReference type="PROSITE-ProRule" id="PRU00335"/>
    </source>
</evidence>
<evidence type="ECO:0000313" key="8">
    <source>
        <dbReference type="EMBL" id="MBC2777084.1"/>
    </source>
</evidence>
<dbReference type="Gene3D" id="1.10.10.60">
    <property type="entry name" value="Homeodomain-like"/>
    <property type="match status" value="1"/>
</dbReference>
<evidence type="ECO:0000256" key="1">
    <source>
        <dbReference type="ARBA" id="ARBA00002856"/>
    </source>
</evidence>
<dbReference type="InterPro" id="IPR036271">
    <property type="entry name" value="Tet_transcr_reg_TetR-rel_C_sf"/>
</dbReference>
<dbReference type="Pfam" id="PF02909">
    <property type="entry name" value="TetR_C_1"/>
    <property type="match status" value="1"/>
</dbReference>
<dbReference type="Proteomes" id="UP000564378">
    <property type="component" value="Unassembled WGS sequence"/>
</dbReference>
<dbReference type="RefSeq" id="WP_185800316.1">
    <property type="nucleotide sequence ID" value="NZ_JACJVJ010000001.1"/>
</dbReference>
<sequence length="180" mass="19791">MKLDRDRIVEEAFALLEADGLDAFSVRRLATRLGVQPPALYWHVESKAELVTLMAQRLYAEARAGHEGLEEWRDWLIAFGHAMRGRLLAHRDGARLCAVAEPDRAATAETRQALAAPLIARGLGEDVALSRLGSVIALALGWTIYEQNGGMHDYLEALFDFDASFAASLEAMIAGFPREA</sequence>
<dbReference type="InterPro" id="IPR023772">
    <property type="entry name" value="DNA-bd_HTH_TetR-type_CS"/>
</dbReference>
<keyword evidence="2" id="KW-0678">Repressor</keyword>
<dbReference type="PRINTS" id="PR00455">
    <property type="entry name" value="HTHTETR"/>
</dbReference>
<dbReference type="InterPro" id="IPR001647">
    <property type="entry name" value="HTH_TetR"/>
</dbReference>
<dbReference type="InterPro" id="IPR050109">
    <property type="entry name" value="HTH-type_TetR-like_transc_reg"/>
</dbReference>
<keyword evidence="5" id="KW-0804">Transcription</keyword>
<dbReference type="InterPro" id="IPR009057">
    <property type="entry name" value="Homeodomain-like_sf"/>
</dbReference>